<comment type="caution">
    <text evidence="1">The sequence shown here is derived from an EMBL/GenBank/DDBJ whole genome shotgun (WGS) entry which is preliminary data.</text>
</comment>
<proteinExistence type="predicted"/>
<protein>
    <submittedName>
        <fullName evidence="1">Uncharacterized protein</fullName>
    </submittedName>
</protein>
<reference evidence="1" key="1">
    <citation type="submission" date="2022-11" db="EMBL/GenBank/DDBJ databases">
        <title>Draft genome sequences of strains of Pseudomonas imrae sp. nov.</title>
        <authorList>
            <person name="Salva Serra F."/>
            <person name="Nimje P."/>
            <person name="Moore E.R.B."/>
            <person name="Marathe N.P."/>
        </authorList>
    </citation>
    <scope>NUCLEOTIDE SEQUENCE</scope>
    <source>
        <strain evidence="1">15FMM2</strain>
    </source>
</reference>
<accession>A0ACC7PLP0</accession>
<evidence type="ECO:0000313" key="1">
    <source>
        <dbReference type="EMBL" id="MFO2480540.1"/>
    </source>
</evidence>
<organism evidence="1 2">
    <name type="scientific">Pseudomonas imrae</name>
    <dbReference type="NCBI Taxonomy" id="2992837"/>
    <lineage>
        <taxon>Bacteria</taxon>
        <taxon>Pseudomonadati</taxon>
        <taxon>Pseudomonadota</taxon>
        <taxon>Gammaproteobacteria</taxon>
        <taxon>Pseudomonadales</taxon>
        <taxon>Pseudomonadaceae</taxon>
        <taxon>Pseudomonas</taxon>
    </lineage>
</organism>
<name>A0ACC7PLP0_9PSED</name>
<keyword evidence="2" id="KW-1185">Reference proteome</keyword>
<evidence type="ECO:0000313" key="2">
    <source>
        <dbReference type="Proteomes" id="UP001637618"/>
    </source>
</evidence>
<sequence length="56" mass="6418">MTTDSYGSIGVIDVLDERVAGFKNCFQCKYQSYYCVLQKSRHEPAGLARLRKNDEL</sequence>
<dbReference type="EMBL" id="JAPEQY010000028">
    <property type="protein sequence ID" value="MFO2480540.1"/>
    <property type="molecule type" value="Genomic_DNA"/>
</dbReference>
<dbReference type="Proteomes" id="UP001637618">
    <property type="component" value="Unassembled WGS sequence"/>
</dbReference>
<gene>
    <name evidence="1" type="ORF">OOJ96_24460</name>
</gene>